<protein>
    <submittedName>
        <fullName evidence="7">Uncharacterized protein</fullName>
    </submittedName>
</protein>
<dbReference type="OrthoDB" id="1641903at2759"/>
<feature type="transmembrane region" description="Helical" evidence="6">
    <location>
        <begin position="409"/>
        <end position="426"/>
    </location>
</feature>
<evidence type="ECO:0000256" key="5">
    <source>
        <dbReference type="ARBA" id="ARBA00023136"/>
    </source>
</evidence>
<sequence>MEEENVNEILGVAHCVPRFPSWPEGIFLAFLHFAVVLGTIAMASSILVPLMGGGNEEQAEMIETLLFVAAINTLMQTLFGTRLPVVMGPSYTFLIPAVSIAVSTRMSVFEDPHQRFLHSMRAIQGALIGASVFQMGIGFLGFWRIFARCLSPLSVVPLATLTGIGLFISAFSTLLHCVEIALPAFILLLLFQYIPQRLKSSGVDRFAIIVSIGIAWACAEFLTAAGAFKERPAKIQMTCCTNQYAIVTAAPWIRVPRPFQWGHPSFNAGDIFAMLSASLVATVESTGTLIAASRLGKATPIPPSVLGRGVGWLGIGTLLDGFFGTGTGSTASVANAGLLGLTRVGSRRVVQISTGFMLFFSILGKFGASLAAVPLPIVAAIYCILFSFVASAGLGFLQFCNLNSYRSMLILGLSLCIGLSVPQYFHDDLLLPKNDRLHTGSTWFNNTAQVLLSSPATVAIIVACFLDLTLHRGDTSTRRDSGRLWWEKFMNFNQDIRTKDFYSLPFNLDRFFPSV</sequence>
<dbReference type="Gramene" id="ESW15125">
    <property type="protein sequence ID" value="ESW15125"/>
    <property type="gene ID" value="PHAVU_007G046500g"/>
</dbReference>
<evidence type="ECO:0000256" key="4">
    <source>
        <dbReference type="ARBA" id="ARBA00022989"/>
    </source>
</evidence>
<evidence type="ECO:0000313" key="8">
    <source>
        <dbReference type="Proteomes" id="UP000000226"/>
    </source>
</evidence>
<dbReference type="eggNOG" id="KOG1292">
    <property type="taxonomic scope" value="Eukaryota"/>
</dbReference>
<dbReference type="PANTHER" id="PTHR11119">
    <property type="entry name" value="XANTHINE-URACIL / VITAMIN C PERMEASE FAMILY MEMBER"/>
    <property type="match status" value="1"/>
</dbReference>
<feature type="transmembrane region" description="Helical" evidence="6">
    <location>
        <begin position="271"/>
        <end position="292"/>
    </location>
</feature>
<reference evidence="8" key="1">
    <citation type="journal article" date="2014" name="Nat. Genet.">
        <title>A reference genome for common bean and genome-wide analysis of dual domestications.</title>
        <authorList>
            <person name="Schmutz J."/>
            <person name="McClean P.E."/>
            <person name="Mamidi S."/>
            <person name="Wu G.A."/>
            <person name="Cannon S.B."/>
            <person name="Grimwood J."/>
            <person name="Jenkins J."/>
            <person name="Shu S."/>
            <person name="Song Q."/>
            <person name="Chavarro C."/>
            <person name="Torres-Torres M."/>
            <person name="Geffroy V."/>
            <person name="Moghaddam S.M."/>
            <person name="Gao D."/>
            <person name="Abernathy B."/>
            <person name="Barry K."/>
            <person name="Blair M."/>
            <person name="Brick M.A."/>
            <person name="Chovatia M."/>
            <person name="Gepts P."/>
            <person name="Goodstein D.M."/>
            <person name="Gonzales M."/>
            <person name="Hellsten U."/>
            <person name="Hyten D.L."/>
            <person name="Jia G."/>
            <person name="Kelly J.D."/>
            <person name="Kudrna D."/>
            <person name="Lee R."/>
            <person name="Richard M.M."/>
            <person name="Miklas P.N."/>
            <person name="Osorno J.M."/>
            <person name="Rodrigues J."/>
            <person name="Thareau V."/>
            <person name="Urrea C.A."/>
            <person name="Wang M."/>
            <person name="Yu Y."/>
            <person name="Zhang M."/>
            <person name="Wing R.A."/>
            <person name="Cregan P.B."/>
            <person name="Rokhsar D.S."/>
            <person name="Jackson S.A."/>
        </authorList>
    </citation>
    <scope>NUCLEOTIDE SEQUENCE [LARGE SCALE GENOMIC DNA]</scope>
    <source>
        <strain evidence="8">cv. G19833</strain>
    </source>
</reference>
<evidence type="ECO:0000256" key="2">
    <source>
        <dbReference type="ARBA" id="ARBA00008821"/>
    </source>
</evidence>
<feature type="transmembrane region" description="Helical" evidence="6">
    <location>
        <begin position="377"/>
        <end position="397"/>
    </location>
</feature>
<dbReference type="SMR" id="V7BC19"/>
<organism evidence="7 8">
    <name type="scientific">Phaseolus vulgaris</name>
    <name type="common">Kidney bean</name>
    <name type="synonym">French bean</name>
    <dbReference type="NCBI Taxonomy" id="3885"/>
    <lineage>
        <taxon>Eukaryota</taxon>
        <taxon>Viridiplantae</taxon>
        <taxon>Streptophyta</taxon>
        <taxon>Embryophyta</taxon>
        <taxon>Tracheophyta</taxon>
        <taxon>Spermatophyta</taxon>
        <taxon>Magnoliopsida</taxon>
        <taxon>eudicotyledons</taxon>
        <taxon>Gunneridae</taxon>
        <taxon>Pentapetalae</taxon>
        <taxon>rosids</taxon>
        <taxon>fabids</taxon>
        <taxon>Fabales</taxon>
        <taxon>Fabaceae</taxon>
        <taxon>Papilionoideae</taxon>
        <taxon>50 kb inversion clade</taxon>
        <taxon>NPAAA clade</taxon>
        <taxon>indigoferoid/millettioid clade</taxon>
        <taxon>Phaseoleae</taxon>
        <taxon>Phaseolus</taxon>
    </lineage>
</organism>
<keyword evidence="3 6" id="KW-0812">Transmembrane</keyword>
<feature type="transmembrane region" description="Helical" evidence="6">
    <location>
        <begin position="125"/>
        <end position="146"/>
    </location>
</feature>
<dbReference type="STRING" id="3885.V7BC19"/>
<comment type="similarity">
    <text evidence="2">Belongs to the nucleobase:cation symporter-2 (NCS2) (TC 2.A.40) family.</text>
</comment>
<keyword evidence="8" id="KW-1185">Reference proteome</keyword>
<feature type="transmembrane region" description="Helical" evidence="6">
    <location>
        <begin position="26"/>
        <end position="50"/>
    </location>
</feature>
<evidence type="ECO:0000256" key="6">
    <source>
        <dbReference type="SAM" id="Phobius"/>
    </source>
</evidence>
<feature type="transmembrane region" description="Helical" evidence="6">
    <location>
        <begin position="446"/>
        <end position="470"/>
    </location>
</feature>
<comment type="subcellular location">
    <subcellularLocation>
        <location evidence="1">Membrane</location>
        <topology evidence="1">Multi-pass membrane protein</topology>
    </subcellularLocation>
</comment>
<dbReference type="InterPro" id="IPR006043">
    <property type="entry name" value="NCS2"/>
</dbReference>
<dbReference type="GO" id="GO:0016020">
    <property type="term" value="C:membrane"/>
    <property type="evidence" value="ECO:0007669"/>
    <property type="project" value="UniProtKB-SubCell"/>
</dbReference>
<feature type="transmembrane region" description="Helical" evidence="6">
    <location>
        <begin position="349"/>
        <end position="371"/>
    </location>
</feature>
<feature type="transmembrane region" description="Helical" evidence="6">
    <location>
        <begin position="166"/>
        <end position="194"/>
    </location>
</feature>
<dbReference type="EMBL" id="CM002294">
    <property type="protein sequence ID" value="ESW15125.1"/>
    <property type="molecule type" value="Genomic_DNA"/>
</dbReference>
<keyword evidence="5 6" id="KW-0472">Membrane</keyword>
<gene>
    <name evidence="7" type="ORF">PHAVU_007G046500g</name>
</gene>
<feature type="transmembrane region" description="Helical" evidence="6">
    <location>
        <begin position="85"/>
        <end position="104"/>
    </location>
</feature>
<dbReference type="Pfam" id="PF00860">
    <property type="entry name" value="Xan_ur_permease"/>
    <property type="match status" value="1"/>
</dbReference>
<dbReference type="AlphaFoldDB" id="V7BC19"/>
<evidence type="ECO:0000256" key="1">
    <source>
        <dbReference type="ARBA" id="ARBA00004141"/>
    </source>
</evidence>
<accession>V7BC19</accession>
<evidence type="ECO:0000256" key="3">
    <source>
        <dbReference type="ARBA" id="ARBA00022692"/>
    </source>
</evidence>
<name>V7BC19_PHAVU</name>
<dbReference type="GO" id="GO:0022857">
    <property type="term" value="F:transmembrane transporter activity"/>
    <property type="evidence" value="ECO:0007669"/>
    <property type="project" value="InterPro"/>
</dbReference>
<proteinExistence type="inferred from homology"/>
<dbReference type="OMA" id="NQDIRTE"/>
<keyword evidence="4 6" id="KW-1133">Transmembrane helix</keyword>
<evidence type="ECO:0000313" key="7">
    <source>
        <dbReference type="EMBL" id="ESW15125.1"/>
    </source>
</evidence>
<feature type="transmembrane region" description="Helical" evidence="6">
    <location>
        <begin position="206"/>
        <end position="228"/>
    </location>
</feature>
<dbReference type="Proteomes" id="UP000000226">
    <property type="component" value="Chromosome 7"/>
</dbReference>